<dbReference type="InterPro" id="IPR028049">
    <property type="entry name" value="Imm-NTF2"/>
</dbReference>
<evidence type="ECO:0000313" key="2">
    <source>
        <dbReference type="EMBL" id="MBK5898529.1"/>
    </source>
</evidence>
<dbReference type="RefSeq" id="WP_208429942.1">
    <property type="nucleotide sequence ID" value="NZ_JAEPRJ010000001.1"/>
</dbReference>
<evidence type="ECO:0000313" key="3">
    <source>
        <dbReference type="Proteomes" id="UP000604730"/>
    </source>
</evidence>
<sequence>MDEKELKQYLSALVLEFATKMNEIETYIYLKSEEDEDDEKDWFEEFNKRYQPVFEAYCTDKKRVYGGNPRSFGCPPEYSGIESAYETKVEFKNERKAEVIFKTETKEFGDTGYLFVAVKKKTGWKIDSYKRWSNWKKKWVNGIL</sequence>
<dbReference type="Proteomes" id="UP000604730">
    <property type="component" value="Unassembled WGS sequence"/>
</dbReference>
<dbReference type="Pfam" id="PF15655">
    <property type="entry name" value="Imm-NTF2"/>
    <property type="match status" value="1"/>
</dbReference>
<proteinExistence type="predicted"/>
<organism evidence="2 3">
    <name type="scientific">Catonella massiliensis</name>
    <dbReference type="NCBI Taxonomy" id="2799636"/>
    <lineage>
        <taxon>Bacteria</taxon>
        <taxon>Bacillati</taxon>
        <taxon>Bacillota</taxon>
        <taxon>Clostridia</taxon>
        <taxon>Lachnospirales</taxon>
        <taxon>Lachnospiraceae</taxon>
        <taxon>Catonella</taxon>
    </lineage>
</organism>
<accession>A0ABS1J3Q8</accession>
<comment type="caution">
    <text evidence="2">The sequence shown here is derived from an EMBL/GenBank/DDBJ whole genome shotgun (WGS) entry which is preliminary data.</text>
</comment>
<keyword evidence="3" id="KW-1185">Reference proteome</keyword>
<gene>
    <name evidence="2" type="ORF">JJN12_12170</name>
</gene>
<protein>
    <recommendedName>
        <fullName evidence="1">NTF2 fold immunity protein domain-containing protein</fullName>
    </recommendedName>
</protein>
<name>A0ABS1J3Q8_9FIRM</name>
<dbReference type="EMBL" id="JAEPRJ010000001">
    <property type="protein sequence ID" value="MBK5898529.1"/>
    <property type="molecule type" value="Genomic_DNA"/>
</dbReference>
<reference evidence="2 3" key="1">
    <citation type="submission" date="2021-01" db="EMBL/GenBank/DDBJ databases">
        <title>Isolation and description of Catonella massiliensis sp. nov., a novel Catonella species, isolated from a stable periodontitis subject.</title>
        <authorList>
            <person name="Antezack A."/>
            <person name="Boxberger M."/>
            <person name="La Scola B."/>
            <person name="Monnet-Corti V."/>
        </authorList>
    </citation>
    <scope>NUCLEOTIDE SEQUENCE [LARGE SCALE GENOMIC DNA]</scope>
    <source>
        <strain evidence="2 3">Marseille-Q4567</strain>
    </source>
</reference>
<evidence type="ECO:0000259" key="1">
    <source>
        <dbReference type="Pfam" id="PF15655"/>
    </source>
</evidence>
<feature type="domain" description="NTF2 fold immunity protein" evidence="1">
    <location>
        <begin position="12"/>
        <end position="140"/>
    </location>
</feature>